<keyword evidence="2" id="KW-1185">Reference proteome</keyword>
<dbReference type="Proteomes" id="UP001629235">
    <property type="component" value="Unassembled WGS sequence"/>
</dbReference>
<proteinExistence type="predicted"/>
<reference evidence="1 2" key="1">
    <citation type="journal article" date="2024" name="Chem. Sci.">
        <title>Discovery of megapolipeptins by genome mining of a Burkholderiales bacteria collection.</title>
        <authorList>
            <person name="Paulo B.S."/>
            <person name="Recchia M.J.J."/>
            <person name="Lee S."/>
            <person name="Fergusson C.H."/>
            <person name="Romanowski S.B."/>
            <person name="Hernandez A."/>
            <person name="Krull N."/>
            <person name="Liu D.Y."/>
            <person name="Cavanagh H."/>
            <person name="Bos A."/>
            <person name="Gray C.A."/>
            <person name="Murphy B.T."/>
            <person name="Linington R.G."/>
            <person name="Eustaquio A.S."/>
        </authorList>
    </citation>
    <scope>NUCLEOTIDE SEQUENCE [LARGE SCALE GENOMIC DNA]</scope>
    <source>
        <strain evidence="1 2">RL18-126-BIB-B</strain>
    </source>
</reference>
<gene>
    <name evidence="1" type="ORF">PQR01_20275</name>
</gene>
<accession>A0ACC7NE10</accession>
<dbReference type="EMBL" id="JAQQDW010000041">
    <property type="protein sequence ID" value="MFM0105755.1"/>
    <property type="molecule type" value="Genomic_DNA"/>
</dbReference>
<evidence type="ECO:0000313" key="2">
    <source>
        <dbReference type="Proteomes" id="UP001629235"/>
    </source>
</evidence>
<organism evidence="1 2">
    <name type="scientific">Paraburkholderia rhynchosiae</name>
    <dbReference type="NCBI Taxonomy" id="487049"/>
    <lineage>
        <taxon>Bacteria</taxon>
        <taxon>Pseudomonadati</taxon>
        <taxon>Pseudomonadota</taxon>
        <taxon>Betaproteobacteria</taxon>
        <taxon>Burkholderiales</taxon>
        <taxon>Burkholderiaceae</taxon>
        <taxon>Paraburkholderia</taxon>
    </lineage>
</organism>
<sequence length="68" mass="7829">MSNDERGATVRALLAFADLRKSEEREFILTMNLLLRASPKKRREMIDQFREISSSGANIPGNYRVDSR</sequence>
<comment type="caution">
    <text evidence="1">The sequence shown here is derived from an EMBL/GenBank/DDBJ whole genome shotgun (WGS) entry which is preliminary data.</text>
</comment>
<protein>
    <submittedName>
        <fullName evidence="1">Uncharacterized protein</fullName>
    </submittedName>
</protein>
<name>A0ACC7NE10_9BURK</name>
<evidence type="ECO:0000313" key="1">
    <source>
        <dbReference type="EMBL" id="MFM0105755.1"/>
    </source>
</evidence>